<evidence type="ECO:0000256" key="2">
    <source>
        <dbReference type="ARBA" id="ARBA00011738"/>
    </source>
</evidence>
<dbReference type="Proteomes" id="UP000615446">
    <property type="component" value="Unassembled WGS sequence"/>
</dbReference>
<evidence type="ECO:0000256" key="11">
    <source>
        <dbReference type="SAM" id="MobiDB-lite"/>
    </source>
</evidence>
<dbReference type="PANTHER" id="PTHR46481:SF10">
    <property type="entry name" value="ZINC FINGER BED DOMAIN-CONTAINING PROTEIN 39"/>
    <property type="match status" value="1"/>
</dbReference>
<dbReference type="GO" id="GO:0008270">
    <property type="term" value="F:zinc ion binding"/>
    <property type="evidence" value="ECO:0007669"/>
    <property type="project" value="UniProtKB-KW"/>
</dbReference>
<dbReference type="Pfam" id="PF02892">
    <property type="entry name" value="zf-BED"/>
    <property type="match status" value="1"/>
</dbReference>
<evidence type="ECO:0000256" key="10">
    <source>
        <dbReference type="PROSITE-ProRule" id="PRU00027"/>
    </source>
</evidence>
<dbReference type="InterPro" id="IPR012337">
    <property type="entry name" value="RNaseH-like_sf"/>
</dbReference>
<evidence type="ECO:0000256" key="5">
    <source>
        <dbReference type="ARBA" id="ARBA00022833"/>
    </source>
</evidence>
<evidence type="ECO:0000256" key="4">
    <source>
        <dbReference type="ARBA" id="ARBA00022771"/>
    </source>
</evidence>
<feature type="region of interest" description="Disordered" evidence="11">
    <location>
        <begin position="12"/>
        <end position="44"/>
    </location>
</feature>
<dbReference type="GO" id="GO:0005634">
    <property type="term" value="C:nucleus"/>
    <property type="evidence" value="ECO:0007669"/>
    <property type="project" value="UniProtKB-SubCell"/>
</dbReference>
<keyword evidence="5" id="KW-0862">Zinc</keyword>
<comment type="subcellular location">
    <subcellularLocation>
        <location evidence="1">Nucleus</location>
    </subcellularLocation>
</comment>
<evidence type="ECO:0000259" key="12">
    <source>
        <dbReference type="PROSITE" id="PS50808"/>
    </source>
</evidence>
<dbReference type="OrthoDB" id="2284502at2759"/>
<proteinExistence type="predicted"/>
<dbReference type="InterPro" id="IPR003656">
    <property type="entry name" value="Znf_BED"/>
</dbReference>
<dbReference type="AlphaFoldDB" id="A0A8H3LY09"/>
<accession>A0A8H3LY09</accession>
<comment type="caution">
    <text evidence="13">The sequence shown here is derived from an EMBL/GenBank/DDBJ whole genome shotgun (WGS) entry which is preliminary data.</text>
</comment>
<evidence type="ECO:0000256" key="1">
    <source>
        <dbReference type="ARBA" id="ARBA00004123"/>
    </source>
</evidence>
<dbReference type="GO" id="GO:0003677">
    <property type="term" value="F:DNA binding"/>
    <property type="evidence" value="ECO:0007669"/>
    <property type="project" value="UniProtKB-KW"/>
</dbReference>
<dbReference type="InterPro" id="IPR008906">
    <property type="entry name" value="HATC_C_dom"/>
</dbReference>
<dbReference type="PANTHER" id="PTHR46481">
    <property type="entry name" value="ZINC FINGER BED DOMAIN-CONTAINING PROTEIN 4"/>
    <property type="match status" value="1"/>
</dbReference>
<protein>
    <submittedName>
        <fullName evidence="13">Zinc finger BED domain-containing protein RICESLEEPER 2-like</fullName>
    </submittedName>
</protein>
<dbReference type="PROSITE" id="PS50808">
    <property type="entry name" value="ZF_BED"/>
    <property type="match status" value="1"/>
</dbReference>
<evidence type="ECO:0000256" key="8">
    <source>
        <dbReference type="ARBA" id="ARBA00023163"/>
    </source>
</evidence>
<keyword evidence="6" id="KW-0805">Transcription regulation</keyword>
<gene>
    <name evidence="13" type="ORF">RCL2_002112400</name>
</gene>
<dbReference type="EMBL" id="BLAL01000236">
    <property type="protein sequence ID" value="GES94390.1"/>
    <property type="molecule type" value="Genomic_DNA"/>
</dbReference>
<dbReference type="InterPro" id="IPR036236">
    <property type="entry name" value="Znf_C2H2_sf"/>
</dbReference>
<keyword evidence="8" id="KW-0804">Transcription</keyword>
<dbReference type="InterPro" id="IPR052035">
    <property type="entry name" value="ZnF_BED_domain_contain"/>
</dbReference>
<evidence type="ECO:0000256" key="3">
    <source>
        <dbReference type="ARBA" id="ARBA00022723"/>
    </source>
</evidence>
<dbReference type="SUPFAM" id="SSF57667">
    <property type="entry name" value="beta-beta-alpha zinc fingers"/>
    <property type="match status" value="1"/>
</dbReference>
<dbReference type="Pfam" id="PF14372">
    <property type="entry name" value="hAT-like_RNase-H"/>
    <property type="match status" value="1"/>
</dbReference>
<name>A0A8H3LY09_9GLOM</name>
<keyword evidence="3" id="KW-0479">Metal-binding</keyword>
<dbReference type="GO" id="GO:0046983">
    <property type="term" value="F:protein dimerization activity"/>
    <property type="evidence" value="ECO:0007669"/>
    <property type="project" value="InterPro"/>
</dbReference>
<organism evidence="13 14">
    <name type="scientific">Rhizophagus clarus</name>
    <dbReference type="NCBI Taxonomy" id="94130"/>
    <lineage>
        <taxon>Eukaryota</taxon>
        <taxon>Fungi</taxon>
        <taxon>Fungi incertae sedis</taxon>
        <taxon>Mucoromycota</taxon>
        <taxon>Glomeromycotina</taxon>
        <taxon>Glomeromycetes</taxon>
        <taxon>Glomerales</taxon>
        <taxon>Glomeraceae</taxon>
        <taxon>Rhizophagus</taxon>
    </lineage>
</organism>
<comment type="subunit">
    <text evidence="2">Homodimer.</text>
</comment>
<dbReference type="SUPFAM" id="SSF53098">
    <property type="entry name" value="Ribonuclease H-like"/>
    <property type="match status" value="1"/>
</dbReference>
<sequence>MNNVSILISQTLNTSNNMDIEEEHEENEKENSETEVDDTSSSQKKSGLVASEAWKYFTKDVNFKENKKATCNLCSAIYVCSAGSTSNLKKHIKKKHSEKEQHQELITNIFNKEQPYDNNVMKNNLYKWIINNQHSFTVVEEPEFIILIQSLCPTAELISADTVKRSIMDLYISNKDQIQELLMEIPGKISFTTDIWTSPSTKAFLVITAHYVDKNWKLQNLLIDFVQIFGQHTGENIKNTFVSALQNLSIHTKVLGITTDNASNNLTFINALSDWMKENDIFFDKNNHFRCFAHVINISVQNALNPLKSNLSQLRQLIIKIQHSPQRLEKLSANCRLYNIDDLKPIQDIPTRWNSTYDMIERALKLKEALTFTAASNKDLKDCVITDDNWNQLELIKGFLELFKETTVMMSGSKYSTLSATIFLYNELITHTEEYLESEEPAISNDFLKKAVEDCNRKLLEYYNKTNNACLIATILDPRFKMSYYEQNEWGNELINDVRNKFLDVYNNLYSFSKPQSSNPDDHKNSLSQRLFKRQRVNNEIDEFQLYNLLPVSPPDTDPFEFWKINESQYPRLANMARDYLAIPSTSVPSEQCFSAGKHLITDTRNRLAGKTVRACIALKSWWQVLN</sequence>
<keyword evidence="4 10" id="KW-0863">Zinc-finger</keyword>
<evidence type="ECO:0000313" key="14">
    <source>
        <dbReference type="Proteomes" id="UP000615446"/>
    </source>
</evidence>
<evidence type="ECO:0000256" key="6">
    <source>
        <dbReference type="ARBA" id="ARBA00023015"/>
    </source>
</evidence>
<evidence type="ECO:0000313" key="13">
    <source>
        <dbReference type="EMBL" id="GES94390.1"/>
    </source>
</evidence>
<evidence type="ECO:0000256" key="9">
    <source>
        <dbReference type="ARBA" id="ARBA00023242"/>
    </source>
</evidence>
<dbReference type="InterPro" id="IPR025525">
    <property type="entry name" value="hAT-like_transposase_RNase-H"/>
</dbReference>
<keyword evidence="7" id="KW-0238">DNA-binding</keyword>
<feature type="domain" description="BED-type" evidence="12">
    <location>
        <begin position="48"/>
        <end position="109"/>
    </location>
</feature>
<dbReference type="SMART" id="SM00614">
    <property type="entry name" value="ZnF_BED"/>
    <property type="match status" value="1"/>
</dbReference>
<evidence type="ECO:0000256" key="7">
    <source>
        <dbReference type="ARBA" id="ARBA00023125"/>
    </source>
</evidence>
<reference evidence="13" key="1">
    <citation type="submission" date="2019-10" db="EMBL/GenBank/DDBJ databases">
        <title>Conservation and host-specific expression of non-tandemly repeated heterogenous ribosome RNA gene in arbuscular mycorrhizal fungi.</title>
        <authorList>
            <person name="Maeda T."/>
            <person name="Kobayashi Y."/>
            <person name="Nakagawa T."/>
            <person name="Ezawa T."/>
            <person name="Yamaguchi K."/>
            <person name="Bino T."/>
            <person name="Nishimoto Y."/>
            <person name="Shigenobu S."/>
            <person name="Kawaguchi M."/>
        </authorList>
    </citation>
    <scope>NUCLEOTIDE SEQUENCE</scope>
    <source>
        <strain evidence="13">HR1</strain>
    </source>
</reference>
<dbReference type="Pfam" id="PF05699">
    <property type="entry name" value="Dimer_Tnp_hAT"/>
    <property type="match status" value="1"/>
</dbReference>
<keyword evidence="9" id="KW-0539">Nucleus</keyword>
<dbReference type="GO" id="GO:0009791">
    <property type="term" value="P:post-embryonic development"/>
    <property type="evidence" value="ECO:0007669"/>
    <property type="project" value="UniProtKB-ARBA"/>
</dbReference>